<protein>
    <submittedName>
        <fullName evidence="2">Uncharacterized protein</fullName>
    </submittedName>
</protein>
<feature type="transmembrane region" description="Helical" evidence="1">
    <location>
        <begin position="12"/>
        <end position="30"/>
    </location>
</feature>
<keyword evidence="1" id="KW-0472">Membrane</keyword>
<proteinExistence type="predicted"/>
<accession>A0A1H6L308</accession>
<organism evidence="2 3">
    <name type="scientific">Bathymodiolus azoricus thioautotrophic gill symbiont</name>
    <dbReference type="NCBI Taxonomy" id="235205"/>
    <lineage>
        <taxon>Bacteria</taxon>
        <taxon>Pseudomonadati</taxon>
        <taxon>Pseudomonadota</taxon>
        <taxon>Gammaproteobacteria</taxon>
        <taxon>sulfur-oxidizing symbionts</taxon>
    </lineage>
</organism>
<evidence type="ECO:0000313" key="2">
    <source>
        <dbReference type="EMBL" id="SEH82675.1"/>
    </source>
</evidence>
<name>A0A1H6L308_9GAMM</name>
<keyword evidence="1" id="KW-1133">Transmembrane helix</keyword>
<gene>
    <name evidence="2" type="ORF">BAZSYMB_SCAFFOLD00002_51</name>
</gene>
<keyword evidence="1" id="KW-0812">Transmembrane</keyword>
<reference evidence="3" key="1">
    <citation type="submission" date="2016-06" db="EMBL/GenBank/DDBJ databases">
        <authorList>
            <person name="Petersen J."/>
            <person name="Sayavedra L."/>
        </authorList>
    </citation>
    <scope>NUCLEOTIDE SEQUENCE [LARGE SCALE GENOMIC DNA]</scope>
    <source>
        <strain evidence="3">BazSymB</strain>
    </source>
</reference>
<evidence type="ECO:0000256" key="1">
    <source>
        <dbReference type="SAM" id="Phobius"/>
    </source>
</evidence>
<evidence type="ECO:0000313" key="3">
    <source>
        <dbReference type="Proteomes" id="UP000198559"/>
    </source>
</evidence>
<sequence length="34" mass="3588">MKDRRKGVVKTAVIVGTIAIGVFVATIVLYNPTG</sequence>
<dbReference type="AlphaFoldDB" id="A0A1H6L308"/>
<dbReference type="EMBL" id="CVUD02000163">
    <property type="protein sequence ID" value="SEH82675.1"/>
    <property type="molecule type" value="Genomic_DNA"/>
</dbReference>
<dbReference type="Proteomes" id="UP000198559">
    <property type="component" value="Unassembled WGS sequence"/>
</dbReference>